<evidence type="ECO:0000256" key="3">
    <source>
        <dbReference type="ARBA" id="ARBA00023163"/>
    </source>
</evidence>
<feature type="transmembrane region" description="Helical" evidence="4">
    <location>
        <begin position="6"/>
        <end position="24"/>
    </location>
</feature>
<feature type="transmembrane region" description="Helical" evidence="4">
    <location>
        <begin position="103"/>
        <end position="121"/>
    </location>
</feature>
<evidence type="ECO:0000259" key="5">
    <source>
        <dbReference type="PROSITE" id="PS50043"/>
    </source>
</evidence>
<reference evidence="6 7" key="1">
    <citation type="submission" date="2021-06" db="EMBL/GenBank/DDBJ databases">
        <title>Enterococcus alishanensis sp. nov., a novel lactic acid bacterium isolated from fresh coffee beans.</title>
        <authorList>
            <person name="Chen Y.-S."/>
        </authorList>
    </citation>
    <scope>NUCLEOTIDE SEQUENCE [LARGE SCALE GENOMIC DNA]</scope>
    <source>
        <strain evidence="6 7">ALS3</strain>
    </source>
</reference>
<feature type="transmembrane region" description="Helical" evidence="4">
    <location>
        <begin position="66"/>
        <end position="91"/>
    </location>
</feature>
<dbReference type="PANTHER" id="PTHR44688">
    <property type="entry name" value="DNA-BINDING TRANSCRIPTIONAL ACTIVATOR DEVR_DOSR"/>
    <property type="match status" value="1"/>
</dbReference>
<feature type="transmembrane region" description="Helical" evidence="4">
    <location>
        <begin position="160"/>
        <end position="184"/>
    </location>
</feature>
<keyword evidence="4" id="KW-0812">Transmembrane</keyword>
<dbReference type="PROSITE" id="PS50043">
    <property type="entry name" value="HTH_LUXR_2"/>
    <property type="match status" value="1"/>
</dbReference>
<keyword evidence="4" id="KW-1133">Transmembrane helix</keyword>
<dbReference type="RefSeq" id="WP_218327061.1">
    <property type="nucleotide sequence ID" value="NZ_JAHUZB010000006.1"/>
</dbReference>
<keyword evidence="4" id="KW-0472">Membrane</keyword>
<organism evidence="6 7">
    <name type="scientific">Enterococcus alishanensis</name>
    <dbReference type="NCBI Taxonomy" id="1303817"/>
    <lineage>
        <taxon>Bacteria</taxon>
        <taxon>Bacillati</taxon>
        <taxon>Bacillota</taxon>
        <taxon>Bacilli</taxon>
        <taxon>Lactobacillales</taxon>
        <taxon>Enterococcaceae</taxon>
        <taxon>Enterococcus</taxon>
    </lineage>
</organism>
<protein>
    <submittedName>
        <fullName evidence="6">Helix-turn-helix transcriptional regulator</fullName>
    </submittedName>
</protein>
<keyword evidence="2" id="KW-0238">DNA-binding</keyword>
<feature type="transmembrane region" description="Helical" evidence="4">
    <location>
        <begin position="204"/>
        <end position="223"/>
    </location>
</feature>
<keyword evidence="1" id="KW-0805">Transcription regulation</keyword>
<evidence type="ECO:0000313" key="7">
    <source>
        <dbReference type="Proteomes" id="UP000774130"/>
    </source>
</evidence>
<comment type="caution">
    <text evidence="6">The sequence shown here is derived from an EMBL/GenBank/DDBJ whole genome shotgun (WGS) entry which is preliminary data.</text>
</comment>
<gene>
    <name evidence="6" type="ORF">KUA55_14275</name>
</gene>
<dbReference type="Pfam" id="PF00196">
    <property type="entry name" value="GerE"/>
    <property type="match status" value="1"/>
</dbReference>
<dbReference type="PANTHER" id="PTHR44688:SF25">
    <property type="entry name" value="HTH LUXR-TYPE DOMAIN-CONTAINING PROTEIN"/>
    <property type="match status" value="1"/>
</dbReference>
<name>A0ABS6TG32_9ENTE</name>
<dbReference type="EMBL" id="JAHUZB010000006">
    <property type="protein sequence ID" value="MBV7391851.1"/>
    <property type="molecule type" value="Genomic_DNA"/>
</dbReference>
<proteinExistence type="predicted"/>
<feature type="domain" description="HTH luxR-type" evidence="5">
    <location>
        <begin position="244"/>
        <end position="312"/>
    </location>
</feature>
<evidence type="ECO:0000256" key="1">
    <source>
        <dbReference type="ARBA" id="ARBA00023015"/>
    </source>
</evidence>
<dbReference type="Proteomes" id="UP000774130">
    <property type="component" value="Unassembled WGS sequence"/>
</dbReference>
<evidence type="ECO:0000256" key="2">
    <source>
        <dbReference type="ARBA" id="ARBA00023125"/>
    </source>
</evidence>
<feature type="transmembrane region" description="Helical" evidence="4">
    <location>
        <begin position="33"/>
        <end position="54"/>
    </location>
</feature>
<keyword evidence="7" id="KW-1185">Reference proteome</keyword>
<accession>A0ABS6TG32</accession>
<feature type="transmembrane region" description="Helical" evidence="4">
    <location>
        <begin position="127"/>
        <end position="148"/>
    </location>
</feature>
<sequence length="312" mass="36199">MIAIFIYNIFLILLYAFSLSIVGLDNYKEKKPIFAALGLLLTFFILDNVIIYMTEFINSFAHFYDQLFLVVPIIKAAIYLVNNYCCIWIVNIISDQKFKKSQMTILIGLALWMLLTPMLPASALSVWLFYLPNQLFLIYIGITAWRQFKRQTDNDTARYYLQRIALLCIIAGIIILVEDTYVIFNVDQYSSLTLKIFNRNFSEDLFSIAACFFILQYSLKIFLAKPTVIEVAVPTSKNPKLLANFSEHYQFTQRETEIFELLLSGKSNQEIADVLFLSIGTVKTHVHNIFIKLDINRRNQIDGVYQKFIENS</sequence>
<evidence type="ECO:0000256" key="4">
    <source>
        <dbReference type="SAM" id="Phobius"/>
    </source>
</evidence>
<dbReference type="SMART" id="SM00421">
    <property type="entry name" value="HTH_LUXR"/>
    <property type="match status" value="1"/>
</dbReference>
<dbReference type="PROSITE" id="PS00622">
    <property type="entry name" value="HTH_LUXR_1"/>
    <property type="match status" value="1"/>
</dbReference>
<keyword evidence="3" id="KW-0804">Transcription</keyword>
<dbReference type="CDD" id="cd06170">
    <property type="entry name" value="LuxR_C_like"/>
    <property type="match status" value="1"/>
</dbReference>
<dbReference type="InterPro" id="IPR000792">
    <property type="entry name" value="Tscrpt_reg_LuxR_C"/>
</dbReference>
<evidence type="ECO:0000313" key="6">
    <source>
        <dbReference type="EMBL" id="MBV7391851.1"/>
    </source>
</evidence>